<reference evidence="1" key="1">
    <citation type="submission" date="2019-04" db="EMBL/GenBank/DDBJ databases">
        <title>Microbes associate with the intestines of laboratory mice.</title>
        <authorList>
            <person name="Navarre W."/>
            <person name="Wong E."/>
            <person name="Huang K."/>
            <person name="Tropini C."/>
            <person name="Ng K."/>
            <person name="Yu B."/>
        </authorList>
    </citation>
    <scope>NUCLEOTIDE SEQUENCE</scope>
    <source>
        <strain evidence="1">NM01_1-7b</strain>
    </source>
</reference>
<dbReference type="Proteomes" id="UP000304953">
    <property type="component" value="Unassembled WGS sequence"/>
</dbReference>
<sequence>MQKIRNTITCIKEKISAARVRFRSCRERNWNDTTALLYWCAIFLFSFSAGLMAGGFMRPRWAGVLLAFLAAVPITMLAVWLLGKILYWLFRGNIKERLCWLLLWMVSLIVMTAGAYTAGFGKSVLLSLAVSLMVTLMLKSLWALLYHKVRTKTIAVSLGFSVIFMGGVCWLLAGDGFSDSYIETYLNLSQKTGGKAETLTKQEQQEFCREMEKGPYRALTAAYGTGKPGDLESETVNISRFAENEGIGGFFKEKYQGYPLTEVPLSGMIWYPEEVSNCPTLFLIHGNHSWLTDSYQGYEYLGEYLASHGYVTVSVDENACNSLSGENDGRAVLLLENIRQVAAYNQHEGGVLYQKMDYGNLALAGHSRGGEAVCTAYLFNDLNYYPDNGNRRFQYHFSIKSLIAIAPTCGQYRPSDRSVELEDVNYLLLHGANDQDVNSFMGMEQYENISFSKTKDCIKTSLYVAGLNHGQFNSLWGKYDMMEPINRMLNVANFLSQQEQQQIAKIAIKVFLDQTLGQEEKSSYELLTNWGKYRSLLPQTVYVQSYQRSDVMMLCDFEEDARIETGTAEGVRIQAEHVDSWREELMRFSNEESRGNYAAVLKWDTEDKEGENARQEEKAEFCISLPKLELEGTTLQFDLMDMQEDFFEKEARLLDVEIWVKDKSGAEACLSGKDYVPVYPPLLVRLNKLQYLWNTIEYKHQFQTVSVPLEDFEGIDSGKICQIRLCFPGKEGKVAIDNVGIRQGLLFTQF</sequence>
<keyword evidence="2" id="KW-1185">Reference proteome</keyword>
<dbReference type="EMBL" id="SRYA01000001">
    <property type="protein sequence ID" value="TGY98323.1"/>
    <property type="molecule type" value="Genomic_DNA"/>
</dbReference>
<organism evidence="1 2">
    <name type="scientific">Petralouisia muris</name>
    <dbReference type="NCBI Taxonomy" id="3032872"/>
    <lineage>
        <taxon>Bacteria</taxon>
        <taxon>Bacillati</taxon>
        <taxon>Bacillota</taxon>
        <taxon>Clostridia</taxon>
        <taxon>Lachnospirales</taxon>
        <taxon>Lachnospiraceae</taxon>
        <taxon>Petralouisia</taxon>
    </lineage>
</organism>
<comment type="caution">
    <text evidence="1">The sequence shown here is derived from an EMBL/GenBank/DDBJ whole genome shotgun (WGS) entry which is preliminary data.</text>
</comment>
<evidence type="ECO:0000313" key="1">
    <source>
        <dbReference type="EMBL" id="TGY98323.1"/>
    </source>
</evidence>
<proteinExistence type="predicted"/>
<protein>
    <submittedName>
        <fullName evidence="1">Uncharacterized protein</fullName>
    </submittedName>
</protein>
<accession>A0AC61S1P5</accession>
<gene>
    <name evidence="1" type="ORF">E5329_00635</name>
</gene>
<name>A0AC61S1P5_9FIRM</name>
<evidence type="ECO:0000313" key="2">
    <source>
        <dbReference type="Proteomes" id="UP000304953"/>
    </source>
</evidence>